<sequence length="98" mass="10759">MQNLVPGVTTPSLTTRILMTALVYMMLQGVLFGFGAMLILGTPLAAHAMALMPWMIGVTALVALPLSWMLVPYLRTRRENQIARQREHLNLPGVGQVS</sequence>
<keyword evidence="1" id="KW-0472">Membrane</keyword>
<accession>A0ABU0YKE9</accession>
<gene>
    <name evidence="2" type="ORF">Q8A70_10995</name>
</gene>
<evidence type="ECO:0000313" key="2">
    <source>
        <dbReference type="EMBL" id="MDQ7248196.1"/>
    </source>
</evidence>
<feature type="transmembrane region" description="Helical" evidence="1">
    <location>
        <begin position="51"/>
        <end position="74"/>
    </location>
</feature>
<dbReference type="EMBL" id="JAUYVI010000003">
    <property type="protein sequence ID" value="MDQ7248196.1"/>
    <property type="molecule type" value="Genomic_DNA"/>
</dbReference>
<dbReference type="RefSeq" id="WP_379955643.1">
    <property type="nucleotide sequence ID" value="NZ_JAUYVI010000003.1"/>
</dbReference>
<reference evidence="3" key="1">
    <citation type="submission" date="2023-08" db="EMBL/GenBank/DDBJ databases">
        <title>Rhodospirillaceae gen. nov., a novel taxon isolated from the Yangtze River Yuezi River estuary sludge.</title>
        <authorList>
            <person name="Ruan L."/>
        </authorList>
    </citation>
    <scope>NUCLEOTIDE SEQUENCE [LARGE SCALE GENOMIC DNA]</scope>
    <source>
        <strain evidence="3">R-7</strain>
    </source>
</reference>
<evidence type="ECO:0000256" key="1">
    <source>
        <dbReference type="SAM" id="Phobius"/>
    </source>
</evidence>
<keyword evidence="3" id="KW-1185">Reference proteome</keyword>
<keyword evidence="1" id="KW-0812">Transmembrane</keyword>
<comment type="caution">
    <text evidence="2">The sequence shown here is derived from an EMBL/GenBank/DDBJ whole genome shotgun (WGS) entry which is preliminary data.</text>
</comment>
<protein>
    <recommendedName>
        <fullName evidence="4">DUF2798 domain-containing protein</fullName>
    </recommendedName>
</protein>
<evidence type="ECO:0000313" key="3">
    <source>
        <dbReference type="Proteomes" id="UP001230156"/>
    </source>
</evidence>
<organism evidence="2 3">
    <name type="scientific">Dongia sedimenti</name>
    <dbReference type="NCBI Taxonomy" id="3064282"/>
    <lineage>
        <taxon>Bacteria</taxon>
        <taxon>Pseudomonadati</taxon>
        <taxon>Pseudomonadota</taxon>
        <taxon>Alphaproteobacteria</taxon>
        <taxon>Rhodospirillales</taxon>
        <taxon>Dongiaceae</taxon>
        <taxon>Dongia</taxon>
    </lineage>
</organism>
<feature type="transmembrane region" description="Helical" evidence="1">
    <location>
        <begin position="21"/>
        <end position="45"/>
    </location>
</feature>
<name>A0ABU0YKE9_9PROT</name>
<proteinExistence type="predicted"/>
<evidence type="ECO:0008006" key="4">
    <source>
        <dbReference type="Google" id="ProtNLM"/>
    </source>
</evidence>
<dbReference type="Proteomes" id="UP001230156">
    <property type="component" value="Unassembled WGS sequence"/>
</dbReference>
<keyword evidence="1" id="KW-1133">Transmembrane helix</keyword>